<evidence type="ECO:0000256" key="6">
    <source>
        <dbReference type="ARBA" id="ARBA00031154"/>
    </source>
</evidence>
<dbReference type="GO" id="GO:0016874">
    <property type="term" value="F:ligase activity"/>
    <property type="evidence" value="ECO:0007669"/>
    <property type="project" value="UniProtKB-KW"/>
</dbReference>
<organism evidence="10">
    <name type="scientific">Schistocephalus solidus</name>
    <name type="common">Tapeworm</name>
    <dbReference type="NCBI Taxonomy" id="70667"/>
    <lineage>
        <taxon>Eukaryota</taxon>
        <taxon>Metazoa</taxon>
        <taxon>Spiralia</taxon>
        <taxon>Lophotrochozoa</taxon>
        <taxon>Platyhelminthes</taxon>
        <taxon>Cestoda</taxon>
        <taxon>Eucestoda</taxon>
        <taxon>Diphyllobothriidea</taxon>
        <taxon>Diphyllobothriidae</taxon>
        <taxon>Schistocephalus</taxon>
    </lineage>
</organism>
<protein>
    <recommendedName>
        <fullName evidence="7">GCS light chain</fullName>
    </recommendedName>
    <alternativeName>
        <fullName evidence="5">Gamma-ECS regulatory subunit</fullName>
    </alternativeName>
    <alternativeName>
        <fullName evidence="8">Gamma-glutamylcysteine synthetase regulatory subunit</fullName>
    </alternativeName>
    <alternativeName>
        <fullName evidence="6">Glutamate--cysteine ligase modifier subunit</fullName>
    </alternativeName>
</protein>
<dbReference type="GO" id="GO:0035226">
    <property type="term" value="F:glutamate-cysteine ligase catalytic subunit binding"/>
    <property type="evidence" value="ECO:0007669"/>
    <property type="project" value="InterPro"/>
</dbReference>
<comment type="subunit">
    <text evidence="3">Heterodimer of a catalytic heavy chain and a regulatory light chain.</text>
</comment>
<dbReference type="AlphaFoldDB" id="A0A0X3NHG5"/>
<dbReference type="EMBL" id="GEEE01024117">
    <property type="protein sequence ID" value="JAP39108.1"/>
    <property type="molecule type" value="Transcribed_RNA"/>
</dbReference>
<evidence type="ECO:0000259" key="9">
    <source>
        <dbReference type="Pfam" id="PF00248"/>
    </source>
</evidence>
<comment type="pathway">
    <text evidence="1">Sulfur metabolism; glutathione biosynthesis; glutathione from L-cysteine and L-glutamate: step 1/2.</text>
</comment>
<feature type="domain" description="NADP-dependent oxidoreductase" evidence="9">
    <location>
        <begin position="72"/>
        <end position="216"/>
    </location>
</feature>
<dbReference type="SUPFAM" id="SSF51430">
    <property type="entry name" value="NAD(P)-linked oxidoreductase"/>
    <property type="match status" value="1"/>
</dbReference>
<dbReference type="InterPro" id="IPR023210">
    <property type="entry name" value="NADP_OxRdtase_dom"/>
</dbReference>
<reference evidence="10" key="1">
    <citation type="submission" date="2016-01" db="EMBL/GenBank/DDBJ databases">
        <title>Reference transcriptome for the parasite Schistocephalus solidus: insights into the molecular evolution of parasitism.</title>
        <authorList>
            <person name="Hebert F.O."/>
            <person name="Grambauer S."/>
            <person name="Barber I."/>
            <person name="Landry C.R."/>
            <person name="Aubin-Horth N."/>
        </authorList>
    </citation>
    <scope>NUCLEOTIDE SEQUENCE</scope>
</reference>
<dbReference type="PANTHER" id="PTHR13295:SF4">
    <property type="entry name" value="GLUTAMATE--CYSTEINE LIGASE REGULATORY SUBUNIT"/>
    <property type="match status" value="1"/>
</dbReference>
<dbReference type="PANTHER" id="PTHR13295">
    <property type="entry name" value="GLUTAMATE CYSTEINE LIGASE REGULATORY SUBUNIT"/>
    <property type="match status" value="1"/>
</dbReference>
<evidence type="ECO:0000256" key="4">
    <source>
        <dbReference type="ARBA" id="ARBA00022684"/>
    </source>
</evidence>
<dbReference type="EMBL" id="GEEE01014890">
    <property type="protein sequence ID" value="JAP48335.1"/>
    <property type="molecule type" value="Transcribed_RNA"/>
</dbReference>
<comment type="similarity">
    <text evidence="2">Belongs to the aldo/keto reductase family. Glutamate--cysteine ligase light chain subfamily.</text>
</comment>
<accession>A0A0X3NHG5</accession>
<evidence type="ECO:0000313" key="11">
    <source>
        <dbReference type="EMBL" id="JAP42455.1"/>
    </source>
</evidence>
<evidence type="ECO:0000256" key="7">
    <source>
        <dbReference type="ARBA" id="ARBA00031732"/>
    </source>
</evidence>
<keyword evidence="4" id="KW-0317">Glutathione biosynthesis</keyword>
<evidence type="ECO:0000256" key="5">
    <source>
        <dbReference type="ARBA" id="ARBA00030406"/>
    </source>
</evidence>
<evidence type="ECO:0000256" key="2">
    <source>
        <dbReference type="ARBA" id="ARBA00008612"/>
    </source>
</evidence>
<sequence length="279" mass="31537">MPIIPSARTMFVHTSNVLKWNTRSLLKNPMDEPTKCIETVLHCWHKNTACKDLRTTEEINVACELHRDKIPDSERPDICVTAKVFLSTYDADAVRQAVNRTLDRLGLADIETLIVSVDPELSKAPITDVPPCMDFPSAKICKGTAESLLKVWPILEEFVKSNKVFRLGVCDMSADEMELLHSSVKIPPKVNQLFLGSSCLISDELQNFAKLHDVQLTTHQDSSDILRTDWLVSIISQEFSPDDATGWRPLWLVRYSEMFKHRGVIRSKGYTLLAERTAA</sequence>
<name>A0A0X3NHG5_SCHSO</name>
<dbReference type="GO" id="GO:0017109">
    <property type="term" value="C:glutamate-cysteine ligase complex"/>
    <property type="evidence" value="ECO:0007669"/>
    <property type="project" value="TreeGrafter"/>
</dbReference>
<dbReference type="Pfam" id="PF00248">
    <property type="entry name" value="Aldo_ket_red"/>
    <property type="match status" value="1"/>
</dbReference>
<dbReference type="Gene3D" id="3.20.20.100">
    <property type="entry name" value="NADP-dependent oxidoreductase domain"/>
    <property type="match status" value="1"/>
</dbReference>
<evidence type="ECO:0000256" key="1">
    <source>
        <dbReference type="ARBA" id="ARBA00005006"/>
    </source>
</evidence>
<keyword evidence="11" id="KW-0436">Ligase</keyword>
<dbReference type="InterPro" id="IPR032963">
    <property type="entry name" value="Gclm"/>
</dbReference>
<dbReference type="GO" id="GO:0030234">
    <property type="term" value="F:enzyme regulator activity"/>
    <property type="evidence" value="ECO:0007669"/>
    <property type="project" value="TreeGrafter"/>
</dbReference>
<gene>
    <name evidence="11" type="primary">GSH0</name>
    <name evidence="10" type="ORF">TR164329</name>
</gene>
<dbReference type="GO" id="GO:0006750">
    <property type="term" value="P:glutathione biosynthetic process"/>
    <property type="evidence" value="ECO:0007669"/>
    <property type="project" value="UniProtKB-UniPathway"/>
</dbReference>
<dbReference type="EMBL" id="GEEE01020770">
    <property type="protein sequence ID" value="JAP42455.1"/>
    <property type="molecule type" value="Transcribed_RNA"/>
</dbReference>
<evidence type="ECO:0000313" key="10">
    <source>
        <dbReference type="EMBL" id="JAP39108.1"/>
    </source>
</evidence>
<evidence type="ECO:0000256" key="3">
    <source>
        <dbReference type="ARBA" id="ARBA00011532"/>
    </source>
</evidence>
<dbReference type="UniPathway" id="UPA00142">
    <property type="reaction ID" value="UER00209"/>
</dbReference>
<evidence type="ECO:0000256" key="8">
    <source>
        <dbReference type="ARBA" id="ARBA00032926"/>
    </source>
</evidence>
<dbReference type="InterPro" id="IPR036812">
    <property type="entry name" value="NAD(P)_OxRdtase_dom_sf"/>
</dbReference>
<proteinExistence type="inferred from homology"/>